<evidence type="ECO:0000313" key="6">
    <source>
        <dbReference type="Proteomes" id="UP001273166"/>
    </source>
</evidence>
<feature type="compositionally biased region" description="Gly residues" evidence="2">
    <location>
        <begin position="963"/>
        <end position="980"/>
    </location>
</feature>
<dbReference type="InterPro" id="IPR010920">
    <property type="entry name" value="LSM_dom_sf"/>
</dbReference>
<keyword evidence="3" id="KW-1133">Transmembrane helix</keyword>
<dbReference type="GO" id="GO:0005262">
    <property type="term" value="F:calcium channel activity"/>
    <property type="evidence" value="ECO:0007669"/>
    <property type="project" value="TreeGrafter"/>
</dbReference>
<organism evidence="5 6">
    <name type="scientific">Chaetomium strumarium</name>
    <dbReference type="NCBI Taxonomy" id="1170767"/>
    <lineage>
        <taxon>Eukaryota</taxon>
        <taxon>Fungi</taxon>
        <taxon>Dikarya</taxon>
        <taxon>Ascomycota</taxon>
        <taxon>Pezizomycotina</taxon>
        <taxon>Sordariomycetes</taxon>
        <taxon>Sordariomycetidae</taxon>
        <taxon>Sordariales</taxon>
        <taxon>Chaetomiaceae</taxon>
        <taxon>Chaetomium</taxon>
    </lineage>
</organism>
<feature type="compositionally biased region" description="Basic and acidic residues" evidence="2">
    <location>
        <begin position="756"/>
        <end position="770"/>
    </location>
</feature>
<feature type="domain" description="EF-hand" evidence="4">
    <location>
        <begin position="402"/>
        <end position="437"/>
    </location>
</feature>
<feature type="compositionally biased region" description="Basic and acidic residues" evidence="2">
    <location>
        <begin position="797"/>
        <end position="806"/>
    </location>
</feature>
<dbReference type="SUPFAM" id="SSF50182">
    <property type="entry name" value="Sm-like ribonucleoproteins"/>
    <property type="match status" value="1"/>
</dbReference>
<keyword evidence="3" id="KW-0812">Transmembrane</keyword>
<dbReference type="GeneID" id="87885138"/>
<dbReference type="Gene3D" id="1.10.238.10">
    <property type="entry name" value="EF-hand"/>
    <property type="match status" value="1"/>
</dbReference>
<feature type="transmembrane region" description="Helical" evidence="3">
    <location>
        <begin position="188"/>
        <end position="208"/>
    </location>
</feature>
<evidence type="ECO:0000256" key="3">
    <source>
        <dbReference type="SAM" id="Phobius"/>
    </source>
</evidence>
<protein>
    <submittedName>
        <fullName evidence="5">Mechanosensitive ion channel-domain-containing protein</fullName>
    </submittedName>
</protein>
<feature type="compositionally biased region" description="Low complexity" evidence="2">
    <location>
        <begin position="772"/>
        <end position="790"/>
    </location>
</feature>
<reference evidence="5" key="1">
    <citation type="journal article" date="2023" name="Mol. Phylogenet. Evol.">
        <title>Genome-scale phylogeny and comparative genomics of the fungal order Sordariales.</title>
        <authorList>
            <person name="Hensen N."/>
            <person name="Bonometti L."/>
            <person name="Westerberg I."/>
            <person name="Brannstrom I.O."/>
            <person name="Guillou S."/>
            <person name="Cros-Aarteil S."/>
            <person name="Calhoun S."/>
            <person name="Haridas S."/>
            <person name="Kuo A."/>
            <person name="Mondo S."/>
            <person name="Pangilinan J."/>
            <person name="Riley R."/>
            <person name="LaButti K."/>
            <person name="Andreopoulos B."/>
            <person name="Lipzen A."/>
            <person name="Chen C."/>
            <person name="Yan M."/>
            <person name="Daum C."/>
            <person name="Ng V."/>
            <person name="Clum A."/>
            <person name="Steindorff A."/>
            <person name="Ohm R.A."/>
            <person name="Martin F."/>
            <person name="Silar P."/>
            <person name="Natvig D.O."/>
            <person name="Lalanne C."/>
            <person name="Gautier V."/>
            <person name="Ament-Velasquez S.L."/>
            <person name="Kruys A."/>
            <person name="Hutchinson M.I."/>
            <person name="Powell A.J."/>
            <person name="Barry K."/>
            <person name="Miller A.N."/>
            <person name="Grigoriev I.V."/>
            <person name="Debuchy R."/>
            <person name="Gladieux P."/>
            <person name="Hiltunen Thoren M."/>
            <person name="Johannesson H."/>
        </authorList>
    </citation>
    <scope>NUCLEOTIDE SEQUENCE</scope>
    <source>
        <strain evidence="5">CBS 333.67</strain>
    </source>
</reference>
<gene>
    <name evidence="5" type="ORF">B0T15DRAFT_485770</name>
</gene>
<feature type="compositionally biased region" description="Low complexity" evidence="2">
    <location>
        <begin position="878"/>
        <end position="900"/>
    </location>
</feature>
<dbReference type="EMBL" id="JAUDZG010000005">
    <property type="protein sequence ID" value="KAK3303967.1"/>
    <property type="molecule type" value="Genomic_DNA"/>
</dbReference>
<keyword evidence="1" id="KW-0106">Calcium</keyword>
<dbReference type="InterPro" id="IPR011992">
    <property type="entry name" value="EF-hand-dom_pair"/>
</dbReference>
<feature type="region of interest" description="Disordered" evidence="2">
    <location>
        <begin position="878"/>
        <end position="980"/>
    </location>
</feature>
<dbReference type="AlphaFoldDB" id="A0AAJ0GPX3"/>
<keyword evidence="3" id="KW-0472">Membrane</keyword>
<dbReference type="InterPro" id="IPR058650">
    <property type="entry name" value="Msy1/2-like"/>
</dbReference>
<evidence type="ECO:0000259" key="4">
    <source>
        <dbReference type="PROSITE" id="PS50222"/>
    </source>
</evidence>
<dbReference type="GO" id="GO:0016020">
    <property type="term" value="C:membrane"/>
    <property type="evidence" value="ECO:0007669"/>
    <property type="project" value="InterPro"/>
</dbReference>
<comment type="caution">
    <text evidence="5">The sequence shown here is derived from an EMBL/GenBank/DDBJ whole genome shotgun (WGS) entry which is preliminary data.</text>
</comment>
<reference evidence="5" key="2">
    <citation type="submission" date="2023-06" db="EMBL/GenBank/DDBJ databases">
        <authorList>
            <consortium name="Lawrence Berkeley National Laboratory"/>
            <person name="Mondo S.J."/>
            <person name="Hensen N."/>
            <person name="Bonometti L."/>
            <person name="Westerberg I."/>
            <person name="Brannstrom I.O."/>
            <person name="Guillou S."/>
            <person name="Cros-Aarteil S."/>
            <person name="Calhoun S."/>
            <person name="Haridas S."/>
            <person name="Kuo A."/>
            <person name="Pangilinan J."/>
            <person name="Riley R."/>
            <person name="Labutti K."/>
            <person name="Andreopoulos B."/>
            <person name="Lipzen A."/>
            <person name="Chen C."/>
            <person name="Yanf M."/>
            <person name="Daum C."/>
            <person name="Ng V."/>
            <person name="Clum A."/>
            <person name="Steindorff A."/>
            <person name="Ohm R."/>
            <person name="Martin F."/>
            <person name="Silar P."/>
            <person name="Natvig D."/>
            <person name="Lalanne C."/>
            <person name="Gautier V."/>
            <person name="Ament-Velasquez S.L."/>
            <person name="Kruys A."/>
            <person name="Hutchinson M.I."/>
            <person name="Powell A.J."/>
            <person name="Barry K."/>
            <person name="Miller A.N."/>
            <person name="Grigoriev I.V."/>
            <person name="Debuchy R."/>
            <person name="Gladieux P."/>
            <person name="Thoren M.H."/>
            <person name="Johannesson H."/>
        </authorList>
    </citation>
    <scope>NUCLEOTIDE SEQUENCE</scope>
    <source>
        <strain evidence="5">CBS 333.67</strain>
    </source>
</reference>
<feature type="compositionally biased region" description="Low complexity" evidence="2">
    <location>
        <begin position="948"/>
        <end position="962"/>
    </location>
</feature>
<dbReference type="InterPro" id="IPR002048">
    <property type="entry name" value="EF_hand_dom"/>
</dbReference>
<sequence>MSLRGPRSPQQRGFLPISGDSSVTEMQDIPLHPVRTNASTGSRRVNTDGMDEKHALFSKAVGGPAGRRRLRRDLQRAGSTGMSEEASLNAMGRLYNKIVNFSVVTRYLVYVVPVAVLLAVPIIVFPLTGDKDRVSLGDDRRHSLFFLFVWIEISWLALWTGKLVAHFLPFIFMFFCGVISSGTRKYATVLRALEIPLSLFFWGLASWLSFKFMFEGTRRSWADVIERIVLSLFLSSAVLLGEKFIVQLISISYHQRSFANRIHDSKREIYLLGLMYEASRTLFPMYCDEFADEDYIIADSIDLLLTGGKGAGGKPGAAAKPMRLVGEVGRLGDKITSVFGNIASEITGKQVFNPNSAHSVVVEALEKVRSSEAMARRIWMSFVVEGQDALSLDDIVEVMGPAHREEAEECFNAIDADQNGDISLDEMIRKVVEIGKERKAIANSMKDISQALQVFDKVLLFVVLIIVIIIFLAVFQSSFIATLTTAGTTLLSLSFVFAVTTQEFLGSCIFLFVKHPYDVGDRVDIQGPEKEQLLVEKISLLYTVFTRIDKMQVVQVPNIVLNNLWIENVTRSKAMKEVIDVNVAFDTSFEDIELLRVEMENFVRAPENSRDFQPDIAIGVGGVGDCDKLTLKIAIKHKSNWHNEAVRATRRSKFMCALALALKRVPINGPGGGGDALGGPANPSYSVAVSDEFAAAAREKAEKERAAKKLATLLENPDQSAATETAATTAAEQRAAEHINTINPVVDAIDDWGYERDTLRDQPHPHHASGDRNSNSNLARAATSATSRSNILSLRGESQRGRRKAGETLPPGALDDNMDMPAVQVTRSSSRASSSNNNNNNNNNNKLSFDVERHAGIPPPAGSPYTTWAAYNNAQAAGAGAGVGSSSAAPSPSSVPSDASLNPNPAQSAYYYGTTTTTSSPPAPAVIGGPSHLSVQQPGGVPPRNVVGARSRGQSVSQSQQGQQGGGGGGPAQGGAQGRF</sequence>
<dbReference type="Pfam" id="PF00924">
    <property type="entry name" value="MS_channel_2nd"/>
    <property type="match status" value="1"/>
</dbReference>
<dbReference type="GO" id="GO:0006874">
    <property type="term" value="P:intracellular calcium ion homeostasis"/>
    <property type="evidence" value="ECO:0007669"/>
    <property type="project" value="TreeGrafter"/>
</dbReference>
<dbReference type="Pfam" id="PF25886">
    <property type="entry name" value="Msy1"/>
    <property type="match status" value="1"/>
</dbReference>
<accession>A0AAJ0GPX3</accession>
<name>A0AAJ0GPX3_9PEZI</name>
<evidence type="ECO:0000313" key="5">
    <source>
        <dbReference type="EMBL" id="KAK3303967.1"/>
    </source>
</evidence>
<feature type="region of interest" description="Disordered" evidence="2">
    <location>
        <begin position="756"/>
        <end position="847"/>
    </location>
</feature>
<proteinExistence type="predicted"/>
<dbReference type="PANTHER" id="PTHR31323">
    <property type="entry name" value="MECHANOSENSITIVE ION CHANNEL PROTEIN MSY2"/>
    <property type="match status" value="1"/>
</dbReference>
<feature type="compositionally biased region" description="Low complexity" evidence="2">
    <location>
        <begin position="827"/>
        <end position="845"/>
    </location>
</feature>
<feature type="transmembrane region" description="Helical" evidence="3">
    <location>
        <begin position="107"/>
        <end position="127"/>
    </location>
</feature>
<evidence type="ECO:0000256" key="1">
    <source>
        <dbReference type="ARBA" id="ARBA00022837"/>
    </source>
</evidence>
<keyword evidence="6" id="KW-1185">Reference proteome</keyword>
<feature type="transmembrane region" description="Helical" evidence="3">
    <location>
        <begin position="228"/>
        <end position="251"/>
    </location>
</feature>
<dbReference type="SUPFAM" id="SSF47473">
    <property type="entry name" value="EF-hand"/>
    <property type="match status" value="1"/>
</dbReference>
<dbReference type="PROSITE" id="PS00018">
    <property type="entry name" value="EF_HAND_1"/>
    <property type="match status" value="1"/>
</dbReference>
<dbReference type="InterPro" id="IPR006685">
    <property type="entry name" value="MscS_channel_2nd"/>
</dbReference>
<feature type="compositionally biased region" description="Low complexity" evidence="2">
    <location>
        <begin position="712"/>
        <end position="733"/>
    </location>
</feature>
<dbReference type="RefSeq" id="XP_062719747.1">
    <property type="nucleotide sequence ID" value="XM_062866309.1"/>
</dbReference>
<dbReference type="Proteomes" id="UP001273166">
    <property type="component" value="Unassembled WGS sequence"/>
</dbReference>
<dbReference type="InterPro" id="IPR018247">
    <property type="entry name" value="EF_Hand_1_Ca_BS"/>
</dbReference>
<feature type="transmembrane region" description="Helical" evidence="3">
    <location>
        <begin position="458"/>
        <end position="481"/>
    </location>
</feature>
<feature type="transmembrane region" description="Helical" evidence="3">
    <location>
        <begin position="147"/>
        <end position="176"/>
    </location>
</feature>
<evidence type="ECO:0000256" key="2">
    <source>
        <dbReference type="SAM" id="MobiDB-lite"/>
    </source>
</evidence>
<dbReference type="PROSITE" id="PS50222">
    <property type="entry name" value="EF_HAND_2"/>
    <property type="match status" value="1"/>
</dbReference>
<dbReference type="GO" id="GO:0005509">
    <property type="term" value="F:calcium ion binding"/>
    <property type="evidence" value="ECO:0007669"/>
    <property type="project" value="InterPro"/>
</dbReference>
<feature type="region of interest" description="Disordered" evidence="2">
    <location>
        <begin position="1"/>
        <end position="22"/>
    </location>
</feature>
<feature type="region of interest" description="Disordered" evidence="2">
    <location>
        <begin position="712"/>
        <end position="734"/>
    </location>
</feature>
<dbReference type="PANTHER" id="PTHR31323:SF14">
    <property type="entry name" value="MECHANOSENSITIVE ION CHANNEL PROTEIN MSY2"/>
    <property type="match status" value="1"/>
</dbReference>
<feature type="compositionally biased region" description="Low complexity" evidence="2">
    <location>
        <begin position="908"/>
        <end position="920"/>
    </location>
</feature>